<evidence type="ECO:0000256" key="1">
    <source>
        <dbReference type="ARBA" id="ARBA00010876"/>
    </source>
</evidence>
<reference evidence="3" key="1">
    <citation type="submission" date="2020-05" db="EMBL/GenBank/DDBJ databases">
        <title>Evolutionary and genomic comparisons of hybrid uninucleate and nonhybrid Rhizoctonia fungi.</title>
        <authorList>
            <person name="Li C."/>
            <person name="Chen X."/>
        </authorList>
    </citation>
    <scope>NUCLEOTIDE SEQUENCE</scope>
    <source>
        <strain evidence="3">AG-1 IA</strain>
    </source>
</reference>
<dbReference type="InterPro" id="IPR050188">
    <property type="entry name" value="RluA_PseudoU_synthase"/>
</dbReference>
<dbReference type="SUPFAM" id="SSF55120">
    <property type="entry name" value="Pseudouridine synthase"/>
    <property type="match status" value="1"/>
</dbReference>
<evidence type="ECO:0000259" key="2">
    <source>
        <dbReference type="Pfam" id="PF00849"/>
    </source>
</evidence>
<organism evidence="3 4">
    <name type="scientific">Rhizoctonia solani</name>
    <dbReference type="NCBI Taxonomy" id="456999"/>
    <lineage>
        <taxon>Eukaryota</taxon>
        <taxon>Fungi</taxon>
        <taxon>Dikarya</taxon>
        <taxon>Basidiomycota</taxon>
        <taxon>Agaricomycotina</taxon>
        <taxon>Agaricomycetes</taxon>
        <taxon>Cantharellales</taxon>
        <taxon>Ceratobasidiaceae</taxon>
        <taxon>Rhizoctonia</taxon>
    </lineage>
</organism>
<dbReference type="GO" id="GO:0009982">
    <property type="term" value="F:pseudouridine synthase activity"/>
    <property type="evidence" value="ECO:0007669"/>
    <property type="project" value="InterPro"/>
</dbReference>
<dbReference type="GeneID" id="67034167"/>
<dbReference type="InterPro" id="IPR006145">
    <property type="entry name" value="PsdUridine_synth_RsuA/RluA"/>
</dbReference>
<gene>
    <name evidence="3" type="ORF">RhiXN_11889</name>
</gene>
<dbReference type="GO" id="GO:0000455">
    <property type="term" value="P:enzyme-directed rRNA pseudouridine synthesis"/>
    <property type="evidence" value="ECO:0007669"/>
    <property type="project" value="TreeGrafter"/>
</dbReference>
<protein>
    <submittedName>
        <fullName evidence="3">RNA pseudouridine synthase</fullName>
    </submittedName>
</protein>
<sequence length="307" mass="34332">MYAGLGYNPAEPRVFPTVEEYLRECMHLADLILEQFIYFIGQASSSLEYLANYHDRIIFTTAIGSILNLLRPGSETRDRNNEKGALPGNYRRLILARNSQVAQTLSSQLRRPSSNAIIKTYLALVHGSFEPESNGEIRKSLFISDGRVSVQPSSVGAISKEVPTHTTWRCLFSKKGVSLMELGLKTGVKHQLRVTMAQILNAPIIGDQVYGSPNSRNEQLMLHSTRVEILRYLRKPVLGRRTYKLGIVVPPPSGFLSICQSLGFSIDHPWAPSPVRVTVDGSEIPYDPSYTLDEEIVTEALRKSDRD</sequence>
<dbReference type="Proteomes" id="UP000650533">
    <property type="component" value="Chromosome 15"/>
</dbReference>
<dbReference type="EMBL" id="CP059672">
    <property type="protein sequence ID" value="QRW26228.1"/>
    <property type="molecule type" value="Genomic_DNA"/>
</dbReference>
<dbReference type="Pfam" id="PF00849">
    <property type="entry name" value="PseudoU_synth_2"/>
    <property type="match status" value="1"/>
</dbReference>
<evidence type="ECO:0000313" key="3">
    <source>
        <dbReference type="EMBL" id="QRW26228.1"/>
    </source>
</evidence>
<dbReference type="PANTHER" id="PTHR21600:SF87">
    <property type="entry name" value="RNA PSEUDOURIDYLATE SYNTHASE DOMAIN-CONTAINING PROTEIN 1"/>
    <property type="match status" value="1"/>
</dbReference>
<dbReference type="CDD" id="cd02869">
    <property type="entry name" value="PseudoU_synth_RluA_like"/>
    <property type="match status" value="1"/>
</dbReference>
<dbReference type="KEGG" id="rsx:RhiXN_11889"/>
<dbReference type="AlphaFoldDB" id="A0A8H8P9E6"/>
<dbReference type="GO" id="GO:0003723">
    <property type="term" value="F:RNA binding"/>
    <property type="evidence" value="ECO:0007669"/>
    <property type="project" value="InterPro"/>
</dbReference>
<dbReference type="Gene3D" id="3.30.2350.10">
    <property type="entry name" value="Pseudouridine synthase"/>
    <property type="match status" value="1"/>
</dbReference>
<feature type="domain" description="Pseudouridine synthase RsuA/RluA-like" evidence="2">
    <location>
        <begin position="93"/>
        <end position="198"/>
    </location>
</feature>
<name>A0A8H8P9E6_9AGAM</name>
<comment type="similarity">
    <text evidence="1">Belongs to the pseudouridine synthase RluA family.</text>
</comment>
<dbReference type="PANTHER" id="PTHR21600">
    <property type="entry name" value="MITOCHONDRIAL RNA PSEUDOURIDINE SYNTHASE"/>
    <property type="match status" value="1"/>
</dbReference>
<evidence type="ECO:0000313" key="4">
    <source>
        <dbReference type="Proteomes" id="UP000650533"/>
    </source>
</evidence>
<accession>A0A8H8P9E6</accession>
<dbReference type="InterPro" id="IPR020103">
    <property type="entry name" value="PsdUridine_synth_cat_dom_sf"/>
</dbReference>
<dbReference type="RefSeq" id="XP_043186465.1">
    <property type="nucleotide sequence ID" value="XM_043331704.1"/>
</dbReference>
<proteinExistence type="inferred from homology"/>